<keyword evidence="3" id="KW-1185">Reference proteome</keyword>
<feature type="domain" description="NADPH-dependent FMN reductase-like" evidence="1">
    <location>
        <begin position="2"/>
        <end position="137"/>
    </location>
</feature>
<dbReference type="EMBL" id="CP064939">
    <property type="protein sequence ID" value="QPH41167.1"/>
    <property type="molecule type" value="Genomic_DNA"/>
</dbReference>
<dbReference type="InterPro" id="IPR029039">
    <property type="entry name" value="Flavoprotein-like_sf"/>
</dbReference>
<organism evidence="2 3">
    <name type="scientific">Pedobacter endophyticus</name>
    <dbReference type="NCBI Taxonomy" id="2789740"/>
    <lineage>
        <taxon>Bacteria</taxon>
        <taxon>Pseudomonadati</taxon>
        <taxon>Bacteroidota</taxon>
        <taxon>Sphingobacteriia</taxon>
        <taxon>Sphingobacteriales</taxon>
        <taxon>Sphingobacteriaceae</taxon>
        <taxon>Pedobacter</taxon>
    </lineage>
</organism>
<dbReference type="KEGG" id="pex:IZT61_07885"/>
<evidence type="ECO:0000313" key="3">
    <source>
        <dbReference type="Proteomes" id="UP000594759"/>
    </source>
</evidence>
<dbReference type="PANTHER" id="PTHR30543:SF21">
    <property type="entry name" value="NAD(P)H-DEPENDENT FMN REDUCTASE LOT6"/>
    <property type="match status" value="1"/>
</dbReference>
<dbReference type="RefSeq" id="WP_196100618.1">
    <property type="nucleotide sequence ID" value="NZ_CP064939.1"/>
</dbReference>
<protein>
    <submittedName>
        <fullName evidence="2">NAD(P)H-dependent oxidoreductase</fullName>
    </submittedName>
</protein>
<gene>
    <name evidence="2" type="ORF">IZT61_07885</name>
</gene>
<dbReference type="GO" id="GO:0005829">
    <property type="term" value="C:cytosol"/>
    <property type="evidence" value="ECO:0007669"/>
    <property type="project" value="TreeGrafter"/>
</dbReference>
<dbReference type="GO" id="GO:0016491">
    <property type="term" value="F:oxidoreductase activity"/>
    <property type="evidence" value="ECO:0007669"/>
    <property type="project" value="InterPro"/>
</dbReference>
<evidence type="ECO:0000313" key="2">
    <source>
        <dbReference type="EMBL" id="QPH41167.1"/>
    </source>
</evidence>
<dbReference type="Proteomes" id="UP000594759">
    <property type="component" value="Chromosome"/>
</dbReference>
<dbReference type="InterPro" id="IPR050712">
    <property type="entry name" value="NAD(P)H-dep_reductase"/>
</dbReference>
<dbReference type="PANTHER" id="PTHR30543">
    <property type="entry name" value="CHROMATE REDUCTASE"/>
    <property type="match status" value="1"/>
</dbReference>
<dbReference type="SUPFAM" id="SSF52218">
    <property type="entry name" value="Flavoproteins"/>
    <property type="match status" value="1"/>
</dbReference>
<dbReference type="AlphaFoldDB" id="A0A7S9Q0X1"/>
<dbReference type="InterPro" id="IPR005025">
    <property type="entry name" value="FMN_Rdtase-like_dom"/>
</dbReference>
<dbReference type="Gene3D" id="3.40.50.360">
    <property type="match status" value="1"/>
</dbReference>
<dbReference type="GO" id="GO:0010181">
    <property type="term" value="F:FMN binding"/>
    <property type="evidence" value="ECO:0007669"/>
    <property type="project" value="TreeGrafter"/>
</dbReference>
<name>A0A7S9Q0X1_9SPHI</name>
<reference evidence="2 3" key="1">
    <citation type="submission" date="2020-11" db="EMBL/GenBank/DDBJ databases">
        <title>Pedobacter endophytica, an endophytic bacteria isolated form Carex pumila.</title>
        <authorList>
            <person name="Peng Y."/>
            <person name="Jiang L."/>
            <person name="Lee J."/>
        </authorList>
    </citation>
    <scope>NUCLEOTIDE SEQUENCE [LARGE SCALE GENOMIC DNA]</scope>
    <source>
        <strain evidence="2 3">JBR3-12</strain>
    </source>
</reference>
<evidence type="ECO:0000259" key="1">
    <source>
        <dbReference type="Pfam" id="PF03358"/>
    </source>
</evidence>
<proteinExistence type="predicted"/>
<sequence length="173" mass="19481">MITIIAATNRLNSNTLKVAKYYQNNLKLKGVDAELFSLEHLPADVLNTDMYGKRSAAFQKIQEQITATDKFLFVMPEYNGSFPGVLKVLIDACAFPESFFEKKAALVGISSGKYGNIRGVDHFTGVCHYIRLHVLPLRLHIPNIRTELDADGNLNQQDTIKFVNEQIEAFINF</sequence>
<dbReference type="Pfam" id="PF03358">
    <property type="entry name" value="FMN_red"/>
    <property type="match status" value="1"/>
</dbReference>
<accession>A0A7S9Q0X1</accession>